<dbReference type="SMART" id="SM00418">
    <property type="entry name" value="HTH_ARSR"/>
    <property type="match status" value="1"/>
</dbReference>
<dbReference type="SUPFAM" id="SSF46785">
    <property type="entry name" value="Winged helix' DNA-binding domain"/>
    <property type="match status" value="1"/>
</dbReference>
<dbReference type="Proteomes" id="UP001183643">
    <property type="component" value="Unassembled WGS sequence"/>
</dbReference>
<feature type="domain" description="HTH arsR-type" evidence="1">
    <location>
        <begin position="12"/>
        <end position="105"/>
    </location>
</feature>
<evidence type="ECO:0000313" key="3">
    <source>
        <dbReference type="Proteomes" id="UP001183643"/>
    </source>
</evidence>
<dbReference type="CDD" id="cd00090">
    <property type="entry name" value="HTH_ARSR"/>
    <property type="match status" value="1"/>
</dbReference>
<gene>
    <name evidence="2" type="ORF">J2S41_000830</name>
</gene>
<protein>
    <recommendedName>
        <fullName evidence="1">HTH arsR-type domain-containing protein</fullName>
    </recommendedName>
</protein>
<dbReference type="InterPro" id="IPR001845">
    <property type="entry name" value="HTH_ArsR_DNA-bd_dom"/>
</dbReference>
<dbReference type="Gene3D" id="6.10.140.2180">
    <property type="match status" value="1"/>
</dbReference>
<dbReference type="GO" id="GO:0003700">
    <property type="term" value="F:DNA-binding transcription factor activity"/>
    <property type="evidence" value="ECO:0007669"/>
    <property type="project" value="InterPro"/>
</dbReference>
<proteinExistence type="predicted"/>
<organism evidence="2 3">
    <name type="scientific">Catenuloplanes atrovinosus</name>
    <dbReference type="NCBI Taxonomy" id="137266"/>
    <lineage>
        <taxon>Bacteria</taxon>
        <taxon>Bacillati</taxon>
        <taxon>Actinomycetota</taxon>
        <taxon>Actinomycetes</taxon>
        <taxon>Micromonosporales</taxon>
        <taxon>Micromonosporaceae</taxon>
        <taxon>Catenuloplanes</taxon>
    </lineage>
</organism>
<name>A0AAE3YK87_9ACTN</name>
<dbReference type="Pfam" id="PF12840">
    <property type="entry name" value="HTH_20"/>
    <property type="match status" value="1"/>
</dbReference>
<comment type="caution">
    <text evidence="2">The sequence shown here is derived from an EMBL/GenBank/DDBJ whole genome shotgun (WGS) entry which is preliminary data.</text>
</comment>
<sequence length="188" mass="20591">MSEGELHLNDPRALRAYAHPLRLSLVGLLRRNGPMTATQCAAELGENVPNCSFHLRQLAKYGVVERVPGADARERPWRATATMTSWSDDSDDPEMRAAADQLNAAILAQYVRRAEAYLAVRDTEPVEWRQAAGFGDTMIYVTAEELADVVARVEEVLAPYTDGAARAEGSRRVTMVQLAIPTPETGAP</sequence>
<dbReference type="Gene3D" id="1.10.10.10">
    <property type="entry name" value="Winged helix-like DNA-binding domain superfamily/Winged helix DNA-binding domain"/>
    <property type="match status" value="1"/>
</dbReference>
<accession>A0AAE3YK87</accession>
<dbReference type="RefSeq" id="WP_310363286.1">
    <property type="nucleotide sequence ID" value="NZ_JAVDYB010000001.1"/>
</dbReference>
<evidence type="ECO:0000259" key="1">
    <source>
        <dbReference type="SMART" id="SM00418"/>
    </source>
</evidence>
<reference evidence="2" key="1">
    <citation type="submission" date="2023-07" db="EMBL/GenBank/DDBJ databases">
        <title>Sequencing the genomes of 1000 actinobacteria strains.</title>
        <authorList>
            <person name="Klenk H.-P."/>
        </authorList>
    </citation>
    <scope>NUCLEOTIDE SEQUENCE</scope>
    <source>
        <strain evidence="2">DSM 44707</strain>
    </source>
</reference>
<dbReference type="InterPro" id="IPR036388">
    <property type="entry name" value="WH-like_DNA-bd_sf"/>
</dbReference>
<keyword evidence="3" id="KW-1185">Reference proteome</keyword>
<dbReference type="InterPro" id="IPR011991">
    <property type="entry name" value="ArsR-like_HTH"/>
</dbReference>
<dbReference type="EMBL" id="JAVDYB010000001">
    <property type="protein sequence ID" value="MDR7274052.1"/>
    <property type="molecule type" value="Genomic_DNA"/>
</dbReference>
<dbReference type="InterPro" id="IPR036390">
    <property type="entry name" value="WH_DNA-bd_sf"/>
</dbReference>
<dbReference type="AlphaFoldDB" id="A0AAE3YK87"/>
<evidence type="ECO:0000313" key="2">
    <source>
        <dbReference type="EMBL" id="MDR7274052.1"/>
    </source>
</evidence>